<comment type="caution">
    <text evidence="1">The sequence shown here is derived from an EMBL/GenBank/DDBJ whole genome shotgun (WGS) entry which is preliminary data.</text>
</comment>
<dbReference type="AlphaFoldDB" id="A0A6M1S990"/>
<gene>
    <name evidence="1" type="ORF">G6N76_06340</name>
</gene>
<evidence type="ECO:0000313" key="1">
    <source>
        <dbReference type="EMBL" id="NGO63286.1"/>
    </source>
</evidence>
<reference evidence="1 2" key="1">
    <citation type="submission" date="2020-02" db="EMBL/GenBank/DDBJ databases">
        <title>Genome sequence of the type strain CCBAU10050 of Rhizobium daejeonense.</title>
        <authorList>
            <person name="Gao J."/>
            <person name="Sun J."/>
        </authorList>
    </citation>
    <scope>NUCLEOTIDE SEQUENCE [LARGE SCALE GENOMIC DNA]</scope>
    <source>
        <strain evidence="1 2">CCBAU10050</strain>
    </source>
</reference>
<accession>A0A6M1S990</accession>
<organism evidence="1 2">
    <name type="scientific">Rhizobium daejeonense</name>
    <dbReference type="NCBI Taxonomy" id="240521"/>
    <lineage>
        <taxon>Bacteria</taxon>
        <taxon>Pseudomonadati</taxon>
        <taxon>Pseudomonadota</taxon>
        <taxon>Alphaproteobacteria</taxon>
        <taxon>Hyphomicrobiales</taxon>
        <taxon>Rhizobiaceae</taxon>
        <taxon>Rhizobium/Agrobacterium group</taxon>
        <taxon>Rhizobium</taxon>
    </lineage>
</organism>
<dbReference type="RefSeq" id="WP_163904382.1">
    <property type="nucleotide sequence ID" value="NZ_CP048427.1"/>
</dbReference>
<protein>
    <submittedName>
        <fullName evidence="1">Uncharacterized protein</fullName>
    </submittedName>
</protein>
<dbReference type="EMBL" id="JAAKZH010000002">
    <property type="protein sequence ID" value="NGO63286.1"/>
    <property type="molecule type" value="Genomic_DNA"/>
</dbReference>
<proteinExistence type="predicted"/>
<dbReference type="Proteomes" id="UP000477849">
    <property type="component" value="Unassembled WGS sequence"/>
</dbReference>
<evidence type="ECO:0000313" key="2">
    <source>
        <dbReference type="Proteomes" id="UP000477849"/>
    </source>
</evidence>
<name>A0A6M1S990_9HYPH</name>
<sequence length="59" mass="6212">MAASMNILTSSILHTALAGTLMLGPVLALGVAHSSQEFRMEKRGAGLVLFVSLQRQSLS</sequence>
<keyword evidence="2" id="KW-1185">Reference proteome</keyword>